<accession>A0A8S0RTL7</accession>
<dbReference type="EMBL" id="CACTIH010003702">
    <property type="protein sequence ID" value="CAA2982685.1"/>
    <property type="molecule type" value="Genomic_DNA"/>
</dbReference>
<organism evidence="2 3">
    <name type="scientific">Olea europaea subsp. europaea</name>
    <dbReference type="NCBI Taxonomy" id="158383"/>
    <lineage>
        <taxon>Eukaryota</taxon>
        <taxon>Viridiplantae</taxon>
        <taxon>Streptophyta</taxon>
        <taxon>Embryophyta</taxon>
        <taxon>Tracheophyta</taxon>
        <taxon>Spermatophyta</taxon>
        <taxon>Magnoliopsida</taxon>
        <taxon>eudicotyledons</taxon>
        <taxon>Gunneridae</taxon>
        <taxon>Pentapetalae</taxon>
        <taxon>asterids</taxon>
        <taxon>lamiids</taxon>
        <taxon>Lamiales</taxon>
        <taxon>Oleaceae</taxon>
        <taxon>Oleeae</taxon>
        <taxon>Olea</taxon>
    </lineage>
</organism>
<feature type="region of interest" description="Disordered" evidence="1">
    <location>
        <begin position="14"/>
        <end position="41"/>
    </location>
</feature>
<gene>
    <name evidence="2" type="ORF">OLEA9_A061791</name>
</gene>
<dbReference type="Gramene" id="OE9A061791T1">
    <property type="protein sequence ID" value="OE9A061791C1"/>
    <property type="gene ID" value="OE9A061791"/>
</dbReference>
<evidence type="ECO:0000313" key="3">
    <source>
        <dbReference type="Proteomes" id="UP000594638"/>
    </source>
</evidence>
<dbReference type="Proteomes" id="UP000594638">
    <property type="component" value="Unassembled WGS sequence"/>
</dbReference>
<comment type="caution">
    <text evidence="2">The sequence shown here is derived from an EMBL/GenBank/DDBJ whole genome shotgun (WGS) entry which is preliminary data.</text>
</comment>
<proteinExistence type="predicted"/>
<evidence type="ECO:0000256" key="1">
    <source>
        <dbReference type="SAM" id="MobiDB-lite"/>
    </source>
</evidence>
<evidence type="ECO:0000313" key="2">
    <source>
        <dbReference type="EMBL" id="CAA2982685.1"/>
    </source>
</evidence>
<name>A0A8S0RTL7_OLEEU</name>
<protein>
    <submittedName>
        <fullName evidence="2">Uncharacterized protein</fullName>
    </submittedName>
</protein>
<dbReference type="AlphaFoldDB" id="A0A8S0RTL7"/>
<keyword evidence="3" id="KW-1185">Reference proteome</keyword>
<reference evidence="2 3" key="1">
    <citation type="submission" date="2019-12" db="EMBL/GenBank/DDBJ databases">
        <authorList>
            <person name="Alioto T."/>
            <person name="Alioto T."/>
            <person name="Gomez Garrido J."/>
        </authorList>
    </citation>
    <scope>NUCLEOTIDE SEQUENCE [LARGE SCALE GENOMIC DNA]</scope>
</reference>
<sequence length="91" mass="10113">MTVAQTRKMLQLRCSSGRRRSGAPAPAGEDNELVCTSGKNDGRSNTKNALAPVLFRSEKKWSSLVLILMVNREVVQQLISPLQLWGFHFGK</sequence>